<dbReference type="InterPro" id="IPR015655">
    <property type="entry name" value="PP2C"/>
</dbReference>
<evidence type="ECO:0000313" key="2">
    <source>
        <dbReference type="EMBL" id="OUD12461.1"/>
    </source>
</evidence>
<dbReference type="PANTHER" id="PTHR13832">
    <property type="entry name" value="PROTEIN PHOSPHATASE 2C"/>
    <property type="match status" value="1"/>
</dbReference>
<dbReference type="Gene3D" id="3.60.40.10">
    <property type="entry name" value="PPM-type phosphatase domain"/>
    <property type="match status" value="1"/>
</dbReference>
<dbReference type="SMART" id="SM00332">
    <property type="entry name" value="PP2Cc"/>
    <property type="match status" value="1"/>
</dbReference>
<dbReference type="InterPro" id="IPR001932">
    <property type="entry name" value="PPM-type_phosphatase-like_dom"/>
</dbReference>
<dbReference type="GO" id="GO:0004722">
    <property type="term" value="F:protein serine/threonine phosphatase activity"/>
    <property type="evidence" value="ECO:0007669"/>
    <property type="project" value="InterPro"/>
</dbReference>
<dbReference type="RefSeq" id="WP_086489409.1">
    <property type="nucleotide sequence ID" value="NZ_MSLT01000023.1"/>
</dbReference>
<dbReference type="OrthoDB" id="9816047at2"/>
<feature type="domain" description="PPM-type phosphatase" evidence="1">
    <location>
        <begin position="10"/>
        <end position="253"/>
    </location>
</feature>
<name>A0A251X4V9_9GAMM</name>
<dbReference type="NCBIfam" id="NF033484">
    <property type="entry name" value="Stp1_PP2C_phos"/>
    <property type="match status" value="1"/>
</dbReference>
<accession>A0A251X4V9</accession>
<reference evidence="2 3" key="1">
    <citation type="submission" date="2016-12" db="EMBL/GenBank/DDBJ databases">
        <title>Thioflexothrix psekupsii D3 genome sequencing and assembly.</title>
        <authorList>
            <person name="Fomenkov A."/>
            <person name="Vincze T."/>
            <person name="Grabovich M."/>
            <person name="Anton B.P."/>
            <person name="Dubinina G."/>
            <person name="Orlova M."/>
            <person name="Belousova E."/>
            <person name="Roberts R.J."/>
        </authorList>
    </citation>
    <scope>NUCLEOTIDE SEQUENCE [LARGE SCALE GENOMIC DNA]</scope>
    <source>
        <strain evidence="2">D3</strain>
    </source>
</reference>
<dbReference type="SUPFAM" id="SSF81606">
    <property type="entry name" value="PP2C-like"/>
    <property type="match status" value="1"/>
</dbReference>
<dbReference type="SMART" id="SM00331">
    <property type="entry name" value="PP2C_SIG"/>
    <property type="match status" value="1"/>
</dbReference>
<dbReference type="AlphaFoldDB" id="A0A251X4V9"/>
<organism evidence="2 3">
    <name type="scientific">Thioflexithrix psekupsensis</name>
    <dbReference type="NCBI Taxonomy" id="1570016"/>
    <lineage>
        <taxon>Bacteria</taxon>
        <taxon>Pseudomonadati</taxon>
        <taxon>Pseudomonadota</taxon>
        <taxon>Gammaproteobacteria</taxon>
        <taxon>Thiotrichales</taxon>
        <taxon>Thioflexithrix</taxon>
    </lineage>
</organism>
<dbReference type="PROSITE" id="PS51746">
    <property type="entry name" value="PPM_2"/>
    <property type="match status" value="1"/>
</dbReference>
<dbReference type="EMBL" id="MSLT01000023">
    <property type="protein sequence ID" value="OUD12461.1"/>
    <property type="molecule type" value="Genomic_DNA"/>
</dbReference>
<keyword evidence="3" id="KW-1185">Reference proteome</keyword>
<gene>
    <name evidence="2" type="ORF">TPSD3_15250</name>
</gene>
<dbReference type="InterPro" id="IPR036457">
    <property type="entry name" value="PPM-type-like_dom_sf"/>
</dbReference>
<protein>
    <recommendedName>
        <fullName evidence="1">PPM-type phosphatase domain-containing protein</fullName>
    </recommendedName>
</protein>
<dbReference type="Pfam" id="PF13672">
    <property type="entry name" value="PP2C_2"/>
    <property type="match status" value="1"/>
</dbReference>
<dbReference type="Proteomes" id="UP000194798">
    <property type="component" value="Unassembled WGS sequence"/>
</dbReference>
<comment type="caution">
    <text evidence="2">The sequence shown here is derived from an EMBL/GenBank/DDBJ whole genome shotgun (WGS) entry which is preliminary data.</text>
</comment>
<evidence type="ECO:0000313" key="3">
    <source>
        <dbReference type="Proteomes" id="UP000194798"/>
    </source>
</evidence>
<dbReference type="PANTHER" id="PTHR13832:SF827">
    <property type="entry name" value="PROTEIN PHOSPHATASE 1L"/>
    <property type="match status" value="1"/>
</dbReference>
<sequence>MSIEIVMSLECAALTDVGRVREQNEDALCFDEALGVVVLADGMGGHKAGEVASHLAVETVMAYLRKYVLYFSTQAIHFSIPELLQEAILQANEAIFKQSHRDQACQGMGTTLVAAWFFPRVMYIANVGDSRLYRFRHATLERMTRDDTVLQDLIDKGLLTDKEIEEFRQKNLLTRALGVDGELKVSIGEAGWKEGDLYLLCSDGLTDMLRETEIGGILTENGDVALTEMARRLVAAANEKGGRDNISVLLARPMGEGEGENGAEKREEETMTGWWRSLLNWKGFTS</sequence>
<dbReference type="CDD" id="cd00143">
    <property type="entry name" value="PP2Cc"/>
    <property type="match status" value="1"/>
</dbReference>
<evidence type="ECO:0000259" key="1">
    <source>
        <dbReference type="PROSITE" id="PS51746"/>
    </source>
</evidence>
<proteinExistence type="predicted"/>